<evidence type="ECO:0000256" key="4">
    <source>
        <dbReference type="ARBA" id="ARBA00023136"/>
    </source>
</evidence>
<evidence type="ECO:0000313" key="7">
    <source>
        <dbReference type="Proteomes" id="UP000515291"/>
    </source>
</evidence>
<keyword evidence="2 5" id="KW-0812">Transmembrane</keyword>
<dbReference type="PANTHER" id="PTHR43483:SF3">
    <property type="entry name" value="MEMBRANE TRANSPORTER PROTEIN HI_0806-RELATED"/>
    <property type="match status" value="1"/>
</dbReference>
<dbReference type="RefSeq" id="WP_184516686.1">
    <property type="nucleotide sequence ID" value="NZ_CP050292.1"/>
</dbReference>
<evidence type="ECO:0000313" key="6">
    <source>
        <dbReference type="EMBL" id="QND71180.1"/>
    </source>
</evidence>
<dbReference type="Proteomes" id="UP000515291">
    <property type="component" value="Chromosome"/>
</dbReference>
<dbReference type="PANTHER" id="PTHR43483">
    <property type="entry name" value="MEMBRANE TRANSPORTER PROTEIN HI_0806-RELATED"/>
    <property type="match status" value="1"/>
</dbReference>
<keyword evidence="3 5" id="KW-1133">Transmembrane helix</keyword>
<feature type="transmembrane region" description="Helical" evidence="5">
    <location>
        <begin position="6"/>
        <end position="38"/>
    </location>
</feature>
<feature type="transmembrane region" description="Helical" evidence="5">
    <location>
        <begin position="144"/>
        <end position="172"/>
    </location>
</feature>
<dbReference type="EMBL" id="CP050292">
    <property type="protein sequence ID" value="QND71180.1"/>
    <property type="molecule type" value="Genomic_DNA"/>
</dbReference>
<organism evidence="6 7">
    <name type="scientific">Tardiphaga robiniae</name>
    <dbReference type="NCBI Taxonomy" id="943830"/>
    <lineage>
        <taxon>Bacteria</taxon>
        <taxon>Pseudomonadati</taxon>
        <taxon>Pseudomonadota</taxon>
        <taxon>Alphaproteobacteria</taxon>
        <taxon>Hyphomicrobiales</taxon>
        <taxon>Nitrobacteraceae</taxon>
        <taxon>Tardiphaga</taxon>
    </lineage>
</organism>
<evidence type="ECO:0000256" key="3">
    <source>
        <dbReference type="ARBA" id="ARBA00022989"/>
    </source>
</evidence>
<feature type="transmembrane region" description="Helical" evidence="5">
    <location>
        <begin position="239"/>
        <end position="257"/>
    </location>
</feature>
<feature type="transmembrane region" description="Helical" evidence="5">
    <location>
        <begin position="103"/>
        <end position="124"/>
    </location>
</feature>
<dbReference type="Pfam" id="PF01925">
    <property type="entry name" value="TauE"/>
    <property type="match status" value="1"/>
</dbReference>
<evidence type="ECO:0000256" key="2">
    <source>
        <dbReference type="ARBA" id="ARBA00022692"/>
    </source>
</evidence>
<protein>
    <recommendedName>
        <fullName evidence="5">Probable membrane transporter protein</fullName>
    </recommendedName>
</protein>
<evidence type="ECO:0000256" key="1">
    <source>
        <dbReference type="ARBA" id="ARBA00004141"/>
    </source>
</evidence>
<feature type="transmembrane region" description="Helical" evidence="5">
    <location>
        <begin position="209"/>
        <end position="227"/>
    </location>
</feature>
<accession>A0A7G6TWP8</accession>
<evidence type="ECO:0000256" key="5">
    <source>
        <dbReference type="RuleBase" id="RU363041"/>
    </source>
</evidence>
<sequence>MTLTDVLGGFLAGGVGGMASGLLGITSGGILVPLLVLLLGKDQHVAQGVSLVVQVVPTSLSGVRNYQRSGHHVPPRWLAWLAIGFAVGGCVGALLATTVSARALQWTFVGYLLVLEVIVIRRPSHPKLEGTADEAKEVPLRGSALVAIGAVAGWSSGFLGIGGGLAITALMTGLLKVSQHQSQALSLAVTALPVTLPAALLYVQQGTELPWLTIASLIIGLWIGTGLGSRLANRMSQRALRMTLIAVIAGMAVFMAFKAAT</sequence>
<dbReference type="KEGG" id="trb:HB776_07960"/>
<comment type="subcellular location">
    <subcellularLocation>
        <location evidence="5">Cell membrane</location>
        <topology evidence="5">Multi-pass membrane protein</topology>
    </subcellularLocation>
    <subcellularLocation>
        <location evidence="1">Membrane</location>
        <topology evidence="1">Multi-pass membrane protein</topology>
    </subcellularLocation>
</comment>
<name>A0A7G6TWP8_9BRAD</name>
<dbReference type="AlphaFoldDB" id="A0A7G6TWP8"/>
<gene>
    <name evidence="6" type="ORF">HB776_07960</name>
</gene>
<comment type="similarity">
    <text evidence="5">Belongs to the 4-toluene sulfonate uptake permease (TSUP) (TC 2.A.102) family.</text>
</comment>
<dbReference type="GO" id="GO:0005886">
    <property type="term" value="C:plasma membrane"/>
    <property type="evidence" value="ECO:0007669"/>
    <property type="project" value="UniProtKB-SubCell"/>
</dbReference>
<reference evidence="7" key="1">
    <citation type="journal article" date="2020" name="Mol. Plant Microbe">
        <title>Rhizobial microsymbionts of the narrowly endemic Oxytropis species growing in Kamchatka are characterized by significant genetic diversity and possess a set of genes that are associated with T3SS and T6SS secretion systems and can affect the development of symbiosis.</title>
        <authorList>
            <person name="Safronova V."/>
            <person name="Guro P."/>
            <person name="Sazanova A."/>
            <person name="Kuznetsova I."/>
            <person name="Belimov A."/>
            <person name="Yakubov V."/>
            <person name="Chirak E."/>
            <person name="Afonin A."/>
            <person name="Gogolev Y."/>
            <person name="Andronov E."/>
            <person name="Tikhonovich I."/>
        </authorList>
    </citation>
    <scope>NUCLEOTIDE SEQUENCE [LARGE SCALE GENOMIC DNA]</scope>
    <source>
        <strain evidence="7">581</strain>
    </source>
</reference>
<keyword evidence="5" id="KW-1003">Cell membrane</keyword>
<proteinExistence type="inferred from homology"/>
<dbReference type="InterPro" id="IPR002781">
    <property type="entry name" value="TM_pro_TauE-like"/>
</dbReference>
<feature type="transmembrane region" description="Helical" evidence="5">
    <location>
        <begin position="77"/>
        <end position="96"/>
    </location>
</feature>
<keyword evidence="4 5" id="KW-0472">Membrane</keyword>